<evidence type="ECO:0000256" key="1">
    <source>
        <dbReference type="SAM" id="Coils"/>
    </source>
</evidence>
<keyword evidence="4" id="KW-1185">Reference proteome</keyword>
<dbReference type="EMBL" id="CAMAPF010001147">
    <property type="protein sequence ID" value="CAH9148036.1"/>
    <property type="molecule type" value="Genomic_DNA"/>
</dbReference>
<sequence length="94" mass="11003">MLLHVLGPKSGYTRGKGNGYGGSAKARLQVEQQQKLRQQQEKITHLQNELEATKKEMEEYKMNQTRTIAALEERLIEMITRKTRKELHDDDDYE</sequence>
<evidence type="ECO:0000256" key="2">
    <source>
        <dbReference type="SAM" id="MobiDB-lite"/>
    </source>
</evidence>
<feature type="region of interest" description="Disordered" evidence="2">
    <location>
        <begin position="1"/>
        <end position="24"/>
    </location>
</feature>
<accession>A0AAV0GJC5</accession>
<comment type="caution">
    <text evidence="3">The sequence shown here is derived from an EMBL/GenBank/DDBJ whole genome shotgun (WGS) entry which is preliminary data.</text>
</comment>
<keyword evidence="1" id="KW-0175">Coiled coil</keyword>
<evidence type="ECO:0000313" key="4">
    <source>
        <dbReference type="Proteomes" id="UP001152523"/>
    </source>
</evidence>
<name>A0AAV0GJC5_9ASTE</name>
<evidence type="ECO:0000313" key="3">
    <source>
        <dbReference type="EMBL" id="CAH9148036.1"/>
    </source>
</evidence>
<dbReference type="Proteomes" id="UP001152523">
    <property type="component" value="Unassembled WGS sequence"/>
</dbReference>
<proteinExistence type="predicted"/>
<organism evidence="3 4">
    <name type="scientific">Cuscuta epithymum</name>
    <dbReference type="NCBI Taxonomy" id="186058"/>
    <lineage>
        <taxon>Eukaryota</taxon>
        <taxon>Viridiplantae</taxon>
        <taxon>Streptophyta</taxon>
        <taxon>Embryophyta</taxon>
        <taxon>Tracheophyta</taxon>
        <taxon>Spermatophyta</taxon>
        <taxon>Magnoliopsida</taxon>
        <taxon>eudicotyledons</taxon>
        <taxon>Gunneridae</taxon>
        <taxon>Pentapetalae</taxon>
        <taxon>asterids</taxon>
        <taxon>lamiids</taxon>
        <taxon>Solanales</taxon>
        <taxon>Convolvulaceae</taxon>
        <taxon>Cuscuteae</taxon>
        <taxon>Cuscuta</taxon>
        <taxon>Cuscuta subgen. Cuscuta</taxon>
    </lineage>
</organism>
<feature type="coiled-coil region" evidence="1">
    <location>
        <begin position="29"/>
        <end position="74"/>
    </location>
</feature>
<gene>
    <name evidence="3" type="ORF">CEPIT_LOCUS44189</name>
</gene>
<dbReference type="AlphaFoldDB" id="A0AAV0GJC5"/>
<reference evidence="3" key="1">
    <citation type="submission" date="2022-07" db="EMBL/GenBank/DDBJ databases">
        <authorList>
            <person name="Macas J."/>
            <person name="Novak P."/>
            <person name="Neumann P."/>
        </authorList>
    </citation>
    <scope>NUCLEOTIDE SEQUENCE</scope>
</reference>
<protein>
    <submittedName>
        <fullName evidence="3">Uncharacterized protein</fullName>
    </submittedName>
</protein>